<evidence type="ECO:0000256" key="4">
    <source>
        <dbReference type="ARBA" id="ARBA00023136"/>
    </source>
</evidence>
<dbReference type="OrthoDB" id="63188at2"/>
<feature type="domain" description="ABC-2 type transporter transmembrane" evidence="7">
    <location>
        <begin position="3"/>
        <end position="205"/>
    </location>
</feature>
<evidence type="ECO:0000256" key="5">
    <source>
        <dbReference type="ARBA" id="ARBA00023251"/>
    </source>
</evidence>
<sequence>MTMLVWAELRALARNVTFLLVTIGLPVVFFLVMSEVFGDMDIRGIDMSRYMMLSMAAFGAMSVSIAVGTRVGRERLAGWNRQLRLTPLPGWSYVVSKVIVALALVLPTTLLIFLAGLALKGVSLTAGQWLGATLAVWLGALPFGVIGLAIGLSVRPDSADGLGVAVYLPLAMLGGLWVPVEILPGFMATFAKVLPSYWLAENARQHLISGSPGLAGPLVVLTWFLALAAVVATLYRRDTSRL</sequence>
<reference evidence="8 9" key="1">
    <citation type="submission" date="2018-06" db="EMBL/GenBank/DDBJ databases">
        <title>Sphaerisporangium craniellae sp. nov., isolated from a marine sponge in the South China Sea.</title>
        <authorList>
            <person name="Li L."/>
        </authorList>
    </citation>
    <scope>NUCLEOTIDE SEQUENCE [LARGE SCALE GENOMIC DNA]</scope>
    <source>
        <strain evidence="8 9">LHW63015</strain>
    </source>
</reference>
<dbReference type="PANTHER" id="PTHR43229:SF2">
    <property type="entry name" value="NODULATION PROTEIN J"/>
    <property type="match status" value="1"/>
</dbReference>
<evidence type="ECO:0000259" key="7">
    <source>
        <dbReference type="Pfam" id="PF01061"/>
    </source>
</evidence>
<accession>A0A366LM81</accession>
<name>A0A366LM81_9ACTN</name>
<comment type="caution">
    <text evidence="8">The sequence shown here is derived from an EMBL/GenBank/DDBJ whole genome shotgun (WGS) entry which is preliminary data.</text>
</comment>
<dbReference type="InterPro" id="IPR000412">
    <property type="entry name" value="ABC_2_transport"/>
</dbReference>
<dbReference type="PANTHER" id="PTHR43229">
    <property type="entry name" value="NODULATION PROTEIN J"/>
    <property type="match status" value="1"/>
</dbReference>
<evidence type="ECO:0000256" key="6">
    <source>
        <dbReference type="SAM" id="Phobius"/>
    </source>
</evidence>
<dbReference type="Pfam" id="PF01061">
    <property type="entry name" value="ABC2_membrane"/>
    <property type="match status" value="1"/>
</dbReference>
<keyword evidence="9" id="KW-1185">Reference proteome</keyword>
<gene>
    <name evidence="8" type="ORF">DP939_41385</name>
</gene>
<evidence type="ECO:0000256" key="1">
    <source>
        <dbReference type="ARBA" id="ARBA00004141"/>
    </source>
</evidence>
<dbReference type="EMBL" id="QMEY01000035">
    <property type="protein sequence ID" value="RBQ14272.1"/>
    <property type="molecule type" value="Genomic_DNA"/>
</dbReference>
<feature type="transmembrane region" description="Helical" evidence="6">
    <location>
        <begin position="164"/>
        <end position="194"/>
    </location>
</feature>
<dbReference type="GO" id="GO:0140359">
    <property type="term" value="F:ABC-type transporter activity"/>
    <property type="evidence" value="ECO:0007669"/>
    <property type="project" value="InterPro"/>
</dbReference>
<feature type="transmembrane region" description="Helical" evidence="6">
    <location>
        <begin position="214"/>
        <end position="235"/>
    </location>
</feature>
<feature type="transmembrane region" description="Helical" evidence="6">
    <location>
        <begin position="12"/>
        <end position="32"/>
    </location>
</feature>
<keyword evidence="3 6" id="KW-1133">Transmembrane helix</keyword>
<evidence type="ECO:0000256" key="3">
    <source>
        <dbReference type="ARBA" id="ARBA00022989"/>
    </source>
</evidence>
<keyword evidence="4 6" id="KW-0472">Membrane</keyword>
<dbReference type="GO" id="GO:0046677">
    <property type="term" value="P:response to antibiotic"/>
    <property type="evidence" value="ECO:0007669"/>
    <property type="project" value="UniProtKB-KW"/>
</dbReference>
<evidence type="ECO:0000313" key="8">
    <source>
        <dbReference type="EMBL" id="RBQ14272.1"/>
    </source>
</evidence>
<evidence type="ECO:0000256" key="2">
    <source>
        <dbReference type="ARBA" id="ARBA00022692"/>
    </source>
</evidence>
<keyword evidence="2 6" id="KW-0812">Transmembrane</keyword>
<dbReference type="InterPro" id="IPR051784">
    <property type="entry name" value="Nod_factor_ABC_transporter"/>
</dbReference>
<dbReference type="InterPro" id="IPR013525">
    <property type="entry name" value="ABC2_TM"/>
</dbReference>
<feature type="transmembrane region" description="Helical" evidence="6">
    <location>
        <begin position="52"/>
        <end position="72"/>
    </location>
</feature>
<dbReference type="PIRSF" id="PIRSF006648">
    <property type="entry name" value="DrrB"/>
    <property type="match status" value="1"/>
</dbReference>
<feature type="transmembrane region" description="Helical" evidence="6">
    <location>
        <begin position="129"/>
        <end position="152"/>
    </location>
</feature>
<dbReference type="AlphaFoldDB" id="A0A366LM81"/>
<keyword evidence="5" id="KW-0046">Antibiotic resistance</keyword>
<organism evidence="8 9">
    <name type="scientific">Spongiactinospora rosea</name>
    <dbReference type="NCBI Taxonomy" id="2248750"/>
    <lineage>
        <taxon>Bacteria</taxon>
        <taxon>Bacillati</taxon>
        <taxon>Actinomycetota</taxon>
        <taxon>Actinomycetes</taxon>
        <taxon>Streptosporangiales</taxon>
        <taxon>Streptosporangiaceae</taxon>
        <taxon>Spongiactinospora</taxon>
    </lineage>
</organism>
<proteinExistence type="predicted"/>
<evidence type="ECO:0000313" key="9">
    <source>
        <dbReference type="Proteomes" id="UP000253303"/>
    </source>
</evidence>
<dbReference type="RefSeq" id="WP_113986310.1">
    <property type="nucleotide sequence ID" value="NZ_QMEY01000035.1"/>
</dbReference>
<dbReference type="GO" id="GO:0043190">
    <property type="term" value="C:ATP-binding cassette (ABC) transporter complex"/>
    <property type="evidence" value="ECO:0007669"/>
    <property type="project" value="InterPro"/>
</dbReference>
<comment type="subcellular location">
    <subcellularLocation>
        <location evidence="1">Membrane</location>
        <topology evidence="1">Multi-pass membrane protein</topology>
    </subcellularLocation>
</comment>
<dbReference type="Proteomes" id="UP000253303">
    <property type="component" value="Unassembled WGS sequence"/>
</dbReference>
<protein>
    <submittedName>
        <fullName evidence="8">ABC transporter permease</fullName>
    </submittedName>
</protein>
<feature type="transmembrane region" description="Helical" evidence="6">
    <location>
        <begin position="93"/>
        <end position="117"/>
    </location>
</feature>